<keyword evidence="7" id="KW-1185">Reference proteome</keyword>
<feature type="transmembrane region" description="Helical" evidence="5">
    <location>
        <begin position="130"/>
        <end position="149"/>
    </location>
</feature>
<keyword evidence="2 5" id="KW-0812">Transmembrane</keyword>
<feature type="transmembrane region" description="Helical" evidence="5">
    <location>
        <begin position="363"/>
        <end position="384"/>
    </location>
</feature>
<keyword evidence="3 5" id="KW-1133">Transmembrane helix</keyword>
<dbReference type="InterPro" id="IPR052962">
    <property type="entry name" value="AA_Transporter_AGT"/>
</dbReference>
<feature type="transmembrane region" description="Helical" evidence="5">
    <location>
        <begin position="396"/>
        <end position="414"/>
    </location>
</feature>
<comment type="subcellular location">
    <subcellularLocation>
        <location evidence="1">Membrane</location>
        <topology evidence="1">Multi-pass membrane protein</topology>
    </subcellularLocation>
</comment>
<feature type="transmembrane region" description="Helical" evidence="5">
    <location>
        <begin position="233"/>
        <end position="259"/>
    </location>
</feature>
<dbReference type="KEGG" id="frc:KX01_831"/>
<evidence type="ECO:0000256" key="2">
    <source>
        <dbReference type="ARBA" id="ARBA00022692"/>
    </source>
</evidence>
<dbReference type="GO" id="GO:0022857">
    <property type="term" value="F:transmembrane transporter activity"/>
    <property type="evidence" value="ECO:0007669"/>
    <property type="project" value="InterPro"/>
</dbReference>
<evidence type="ECO:0000256" key="4">
    <source>
        <dbReference type="ARBA" id="ARBA00023136"/>
    </source>
</evidence>
<dbReference type="OrthoDB" id="5616730at2"/>
<dbReference type="PANTHER" id="PTHR47547:SF1">
    <property type="entry name" value="ASPARTATE-PROTON SYMPORTER"/>
    <property type="match status" value="1"/>
</dbReference>
<dbReference type="Pfam" id="PF13520">
    <property type="entry name" value="AA_permease_2"/>
    <property type="match status" value="1"/>
</dbReference>
<evidence type="ECO:0000256" key="5">
    <source>
        <dbReference type="SAM" id="Phobius"/>
    </source>
</evidence>
<dbReference type="AlphaFoldDB" id="A0A1J0KSF0"/>
<feature type="transmembrane region" description="Helical" evidence="5">
    <location>
        <begin position="420"/>
        <end position="437"/>
    </location>
</feature>
<feature type="transmembrane region" description="Helical" evidence="5">
    <location>
        <begin position="41"/>
        <end position="65"/>
    </location>
</feature>
<evidence type="ECO:0000313" key="7">
    <source>
        <dbReference type="Proteomes" id="UP000182521"/>
    </source>
</evidence>
<dbReference type="Proteomes" id="UP000182521">
    <property type="component" value="Chromosome"/>
</dbReference>
<sequence length="512" mass="56990">MKEQTTKKSLSPFHLVLMSTGGMVGTGWLFSPYYAFQGAGVWAILSWVIAAVLILFVAFTFAEIVTFLPIRGGFMRFFDITHSKSLGFVMLMLGWLSYVVYLPIEAQGATQYIAFWFPSLVNNNAGEVTLSLHGLVLSFLIMVFLTMFNASHVKRVANANVGVSIIKIILPLSIAIFVIALYGKVDNLTANYNSTPFNMSNILFVITSTGMAFAFSGFQNGLILAAEAKKPHIALPLSVIVPVLVGLTMYLLLTMIYMFCMSGDYRAVFDATAPLLGILSMLGLNYLFMILFIDAVISPLGTANVFTAVTARILQTVGLVFSWKKLQKLNKNDVPIVALWINFFVALLFLVPTPTWAELVNFLSSLLMITCMAGPVTLMIFRINKPNDERKFRLKAYSLFGYLGFIGCTLFVYWSGLTNLVGLFVLSLILLIIYQFSMVKEYGRAKIDAFIFISYLGLLSLISYAAKASIVPFPYDHLFVVILSVIYLRLFVSLRDSETNIDQKMEKISLYG</sequence>
<feature type="transmembrane region" description="Helical" evidence="5">
    <location>
        <begin position="478"/>
        <end position="494"/>
    </location>
</feature>
<feature type="transmembrane region" description="Helical" evidence="5">
    <location>
        <begin position="202"/>
        <end position="226"/>
    </location>
</feature>
<feature type="transmembrane region" description="Helical" evidence="5">
    <location>
        <begin position="12"/>
        <end position="35"/>
    </location>
</feature>
<feature type="transmembrane region" description="Helical" evidence="5">
    <location>
        <begin position="449"/>
        <end position="466"/>
    </location>
</feature>
<proteinExistence type="predicted"/>
<dbReference type="GO" id="GO:0016020">
    <property type="term" value="C:membrane"/>
    <property type="evidence" value="ECO:0007669"/>
    <property type="project" value="UniProtKB-SubCell"/>
</dbReference>
<evidence type="ECO:0000313" key="6">
    <source>
        <dbReference type="EMBL" id="APC96582.1"/>
    </source>
</evidence>
<protein>
    <submittedName>
        <fullName evidence="6">Amino acid permease family protein</fullName>
    </submittedName>
</protein>
<gene>
    <name evidence="6" type="ORF">KX01_831</name>
</gene>
<accession>A0A1J0KSF0</accession>
<dbReference type="PIRSF" id="PIRSF006060">
    <property type="entry name" value="AA_transporter"/>
    <property type="match status" value="1"/>
</dbReference>
<dbReference type="InterPro" id="IPR002293">
    <property type="entry name" value="AA/rel_permease1"/>
</dbReference>
<keyword evidence="4 5" id="KW-0472">Membrane</keyword>
<feature type="transmembrane region" description="Helical" evidence="5">
    <location>
        <begin position="271"/>
        <end position="293"/>
    </location>
</feature>
<evidence type="ECO:0000256" key="1">
    <source>
        <dbReference type="ARBA" id="ARBA00004141"/>
    </source>
</evidence>
<reference evidence="7" key="1">
    <citation type="submission" date="2014-10" db="EMBL/GenBank/DDBJ databases">
        <authorList>
            <person name="Kuske C.R."/>
            <person name="Challacombe J.F."/>
            <person name="Daligault H.E."/>
            <person name="Davenport K.W."/>
            <person name="Johnson S.L."/>
            <person name="Siddaramappa S."/>
            <person name="Petersen J.M."/>
        </authorList>
    </citation>
    <scope>NUCLEOTIDE SEQUENCE [LARGE SCALE GENOMIC DNA]</scope>
    <source>
        <strain evidence="7">CA97-1460</strain>
    </source>
</reference>
<evidence type="ECO:0000256" key="3">
    <source>
        <dbReference type="ARBA" id="ARBA00022989"/>
    </source>
</evidence>
<feature type="transmembrane region" description="Helical" evidence="5">
    <location>
        <begin position="161"/>
        <end position="182"/>
    </location>
</feature>
<dbReference type="EMBL" id="CP009654">
    <property type="protein sequence ID" value="APC96582.1"/>
    <property type="molecule type" value="Genomic_DNA"/>
</dbReference>
<feature type="transmembrane region" description="Helical" evidence="5">
    <location>
        <begin position="334"/>
        <end position="351"/>
    </location>
</feature>
<organism evidence="6 7">
    <name type="scientific">Francisella frigiditurris</name>
    <dbReference type="NCBI Taxonomy" id="1542390"/>
    <lineage>
        <taxon>Bacteria</taxon>
        <taxon>Pseudomonadati</taxon>
        <taxon>Pseudomonadota</taxon>
        <taxon>Gammaproteobacteria</taxon>
        <taxon>Thiotrichales</taxon>
        <taxon>Francisellaceae</taxon>
        <taxon>Francisella</taxon>
    </lineage>
</organism>
<name>A0A1J0KSF0_9GAMM</name>
<dbReference type="RefSeq" id="WP_071663775.1">
    <property type="nucleotide sequence ID" value="NZ_CP009654.1"/>
</dbReference>
<dbReference type="STRING" id="1542390.KX01_831"/>
<feature type="transmembrane region" description="Helical" evidence="5">
    <location>
        <begin position="86"/>
        <end position="104"/>
    </location>
</feature>
<dbReference type="Gene3D" id="1.20.1740.10">
    <property type="entry name" value="Amino acid/polyamine transporter I"/>
    <property type="match status" value="1"/>
</dbReference>
<dbReference type="PANTHER" id="PTHR47547">
    <property type="match status" value="1"/>
</dbReference>